<dbReference type="OrthoDB" id="598065at2"/>
<dbReference type="CDD" id="cd00158">
    <property type="entry name" value="RHOD"/>
    <property type="match status" value="1"/>
</dbReference>
<evidence type="ECO:0000313" key="2">
    <source>
        <dbReference type="EMBL" id="QCK17100.1"/>
    </source>
</evidence>
<gene>
    <name evidence="2" type="ORF">DCC35_15260</name>
</gene>
<dbReference type="SMART" id="SM00450">
    <property type="entry name" value="RHOD"/>
    <property type="match status" value="1"/>
</dbReference>
<sequence length="156" mass="17867">MGIFSSNAQSKVSSSSYNLLLKTMLDHSVEEINVDEALRRPDAVFLDTRSFDEYAVSHIPASKWVGFEEFDIEKVSDLEKGTPIIVYCSIGYRSEKITKQLVESGFTNIYNLYGGIFEWVNRSYPIVDSYGNPTDQVHAYSRKWGVWLSRGEKIYQ</sequence>
<reference evidence="2 3" key="1">
    <citation type="submission" date="2018-04" db="EMBL/GenBank/DDBJ databases">
        <title>Complete genome uncultured novel isolate.</title>
        <authorList>
            <person name="Merlino G."/>
        </authorList>
    </citation>
    <scope>NUCLEOTIDE SEQUENCE [LARGE SCALE GENOMIC DNA]</scope>
    <source>
        <strain evidence="3">R1DC9</strain>
    </source>
</reference>
<accession>A0A4D7JU15</accession>
<protein>
    <submittedName>
        <fullName evidence="2">Rhodanese-like domain-containing protein</fullName>
    </submittedName>
</protein>
<dbReference type="KEGG" id="fpf:DCC35_15260"/>
<dbReference type="EMBL" id="CP028923">
    <property type="protein sequence ID" value="QCK17100.1"/>
    <property type="molecule type" value="Genomic_DNA"/>
</dbReference>
<keyword evidence="3" id="KW-1185">Reference proteome</keyword>
<dbReference type="PANTHER" id="PTHR43031">
    <property type="entry name" value="FAD-DEPENDENT OXIDOREDUCTASE"/>
    <property type="match status" value="1"/>
</dbReference>
<dbReference type="PANTHER" id="PTHR43031:SF1">
    <property type="entry name" value="PYRIDINE NUCLEOTIDE-DISULPHIDE OXIDOREDUCTASE"/>
    <property type="match status" value="1"/>
</dbReference>
<organism evidence="2 3">
    <name type="scientific">Mangrovivirga cuniculi</name>
    <dbReference type="NCBI Taxonomy" id="2715131"/>
    <lineage>
        <taxon>Bacteria</taxon>
        <taxon>Pseudomonadati</taxon>
        <taxon>Bacteroidota</taxon>
        <taxon>Cytophagia</taxon>
        <taxon>Cytophagales</taxon>
        <taxon>Mangrovivirgaceae</taxon>
        <taxon>Mangrovivirga</taxon>
    </lineage>
</organism>
<dbReference type="Proteomes" id="UP000298616">
    <property type="component" value="Chromosome"/>
</dbReference>
<dbReference type="Pfam" id="PF00581">
    <property type="entry name" value="Rhodanese"/>
    <property type="match status" value="1"/>
</dbReference>
<name>A0A4D7JU15_9BACT</name>
<dbReference type="InterPro" id="IPR050229">
    <property type="entry name" value="GlpE_sulfurtransferase"/>
</dbReference>
<dbReference type="Gene3D" id="3.40.250.10">
    <property type="entry name" value="Rhodanese-like domain"/>
    <property type="match status" value="1"/>
</dbReference>
<evidence type="ECO:0000313" key="3">
    <source>
        <dbReference type="Proteomes" id="UP000298616"/>
    </source>
</evidence>
<dbReference type="AlphaFoldDB" id="A0A4D7JU15"/>
<dbReference type="SUPFAM" id="SSF52821">
    <property type="entry name" value="Rhodanese/Cell cycle control phosphatase"/>
    <property type="match status" value="1"/>
</dbReference>
<dbReference type="NCBIfam" id="NF045521">
    <property type="entry name" value="rhoda_near_glyco"/>
    <property type="match status" value="1"/>
</dbReference>
<evidence type="ECO:0000259" key="1">
    <source>
        <dbReference type="PROSITE" id="PS50206"/>
    </source>
</evidence>
<feature type="domain" description="Rhodanese" evidence="1">
    <location>
        <begin position="39"/>
        <end position="128"/>
    </location>
</feature>
<proteinExistence type="predicted"/>
<dbReference type="PROSITE" id="PS50206">
    <property type="entry name" value="RHODANESE_3"/>
    <property type="match status" value="1"/>
</dbReference>
<dbReference type="InterPro" id="IPR001763">
    <property type="entry name" value="Rhodanese-like_dom"/>
</dbReference>
<dbReference type="InterPro" id="IPR036873">
    <property type="entry name" value="Rhodanese-like_dom_sf"/>
</dbReference>